<reference evidence="2" key="1">
    <citation type="submission" date="2016-01" db="EMBL/GenBank/DDBJ databases">
        <authorList>
            <person name="Mitreva M."/>
            <person name="Pepin K.H."/>
            <person name="Mihindukulasuriya K.A."/>
            <person name="Fulton R."/>
            <person name="Fronick C."/>
            <person name="O'Laughlin M."/>
            <person name="Miner T."/>
            <person name="Herter B."/>
            <person name="Rosa B.A."/>
            <person name="Cordes M."/>
            <person name="Tomlinson C."/>
            <person name="Wollam A."/>
            <person name="Palsikar V.B."/>
            <person name="Mardis E.R."/>
            <person name="Wilson R.K."/>
        </authorList>
    </citation>
    <scope>NUCLEOTIDE SEQUENCE [LARGE SCALE GENOMIC DNA]</scope>
    <source>
        <strain evidence="2">GED7749B</strain>
    </source>
</reference>
<dbReference type="PATRIC" id="fig|1398.22.peg.2430"/>
<comment type="caution">
    <text evidence="1">The sequence shown here is derived from an EMBL/GenBank/DDBJ whole genome shotgun (WGS) entry which is preliminary data.</text>
</comment>
<dbReference type="EMBL" id="LRPN01000107">
    <property type="protein sequence ID" value="KWZ79841.1"/>
    <property type="molecule type" value="Genomic_DNA"/>
</dbReference>
<proteinExistence type="predicted"/>
<evidence type="ECO:0000313" key="1">
    <source>
        <dbReference type="EMBL" id="KWZ79841.1"/>
    </source>
</evidence>
<dbReference type="Proteomes" id="UP000070376">
    <property type="component" value="Unassembled WGS sequence"/>
</dbReference>
<protein>
    <submittedName>
        <fullName evidence="1">Uncharacterized protein</fullName>
    </submittedName>
</protein>
<organism evidence="1 2">
    <name type="scientific">Heyndrickxia coagulans</name>
    <name type="common">Weizmannia coagulans</name>
    <dbReference type="NCBI Taxonomy" id="1398"/>
    <lineage>
        <taxon>Bacteria</taxon>
        <taxon>Bacillati</taxon>
        <taxon>Bacillota</taxon>
        <taxon>Bacilli</taxon>
        <taxon>Bacillales</taxon>
        <taxon>Bacillaceae</taxon>
        <taxon>Heyndrickxia</taxon>
    </lineage>
</organism>
<sequence length="80" mass="9451">MWPVPIFAAGAAFVHADLPWVHSVYYLLKKITISLSRLVRFLFLWQFLRIRDTKLIYGFTGKGRLRKIAWLRLYTADPLN</sequence>
<dbReference type="AlphaFoldDB" id="A0A133KJR6"/>
<accession>A0A133KJR6</accession>
<evidence type="ECO:0000313" key="2">
    <source>
        <dbReference type="Proteomes" id="UP000070376"/>
    </source>
</evidence>
<name>A0A133KJR6_HEYCO</name>
<gene>
    <name evidence="1" type="ORF">HMPREF3213_02431</name>
</gene>